<feature type="non-terminal residue" evidence="2">
    <location>
        <position position="1"/>
    </location>
</feature>
<feature type="compositionally biased region" description="Polar residues" evidence="1">
    <location>
        <begin position="1"/>
        <end position="10"/>
    </location>
</feature>
<gene>
    <name evidence="2" type="primary">ORF168450</name>
</gene>
<reference evidence="2" key="1">
    <citation type="submission" date="2014-12" db="EMBL/GenBank/DDBJ databases">
        <title>Insight into the proteome of Arion vulgaris.</title>
        <authorList>
            <person name="Aradska J."/>
            <person name="Bulat T."/>
            <person name="Smidak R."/>
            <person name="Sarate P."/>
            <person name="Gangsoo J."/>
            <person name="Sialana F."/>
            <person name="Bilban M."/>
            <person name="Lubec G."/>
        </authorList>
    </citation>
    <scope>NUCLEOTIDE SEQUENCE</scope>
    <source>
        <tissue evidence="2">Skin</tissue>
    </source>
</reference>
<dbReference type="EMBL" id="HACG01042150">
    <property type="protein sequence ID" value="CEK89015.1"/>
    <property type="molecule type" value="Transcribed_RNA"/>
</dbReference>
<organism evidence="2">
    <name type="scientific">Arion vulgaris</name>
    <dbReference type="NCBI Taxonomy" id="1028688"/>
    <lineage>
        <taxon>Eukaryota</taxon>
        <taxon>Metazoa</taxon>
        <taxon>Spiralia</taxon>
        <taxon>Lophotrochozoa</taxon>
        <taxon>Mollusca</taxon>
        <taxon>Gastropoda</taxon>
        <taxon>Heterobranchia</taxon>
        <taxon>Euthyneura</taxon>
        <taxon>Panpulmonata</taxon>
        <taxon>Eupulmonata</taxon>
        <taxon>Stylommatophora</taxon>
        <taxon>Helicina</taxon>
        <taxon>Arionoidea</taxon>
        <taxon>Arionidae</taxon>
        <taxon>Arion</taxon>
    </lineage>
</organism>
<evidence type="ECO:0000256" key="1">
    <source>
        <dbReference type="SAM" id="MobiDB-lite"/>
    </source>
</evidence>
<feature type="region of interest" description="Disordered" evidence="1">
    <location>
        <begin position="1"/>
        <end position="43"/>
    </location>
</feature>
<name>A0A0B7BAD2_9EUPU</name>
<proteinExistence type="predicted"/>
<dbReference type="AlphaFoldDB" id="A0A0B7BAD2"/>
<feature type="compositionally biased region" description="Basic and acidic residues" evidence="1">
    <location>
        <begin position="11"/>
        <end position="43"/>
    </location>
</feature>
<protein>
    <submittedName>
        <fullName evidence="2">Uncharacterized protein</fullName>
    </submittedName>
</protein>
<sequence length="266" mass="30711">QNFRRAPNNQERAEQVRERNFPRRIDGADARENRDGNFHRDHAPKPMGYGRLKEWATTKDAGQLVLFMSTEREQLETFLKEDKIKTDWMILLVQSVNHAITAQHQKESIKQLLDSLCKNHFFEKFKSCVVEKVLLGSVWTDAEEFFMSLINIMTEILNKVPQHAEECFIGAQNLLHDAPSVNSLQDNTSVLDAITDVLKRAKEVFLQEKEKEKQQRGCIFFGSTDSEQPPENFLDIPVVPSGFDLREDSQPFIRSAKIVGEYENLD</sequence>
<accession>A0A0B7BAD2</accession>
<evidence type="ECO:0000313" key="2">
    <source>
        <dbReference type="EMBL" id="CEK89015.1"/>
    </source>
</evidence>
<feature type="non-terminal residue" evidence="2">
    <location>
        <position position="266"/>
    </location>
</feature>